<dbReference type="Proteomes" id="UP001526143">
    <property type="component" value="Unassembled WGS sequence"/>
</dbReference>
<accession>A0ABT3B6S9</accession>
<proteinExistence type="predicted"/>
<evidence type="ECO:0000313" key="1">
    <source>
        <dbReference type="EMBL" id="MCV3217076.1"/>
    </source>
</evidence>
<sequence>MIDHDRLFKELIATFFIDFLELFFPQVTTYLEPDSLTFLEKEIFTDVTEGEQYEADLVAQMRFRGQDTCFLIHIENQSYSQKDFGRRMCAIFCTLARKIRITRISNCRFFL</sequence>
<reference evidence="1 2" key="1">
    <citation type="submission" date="2022-10" db="EMBL/GenBank/DDBJ databases">
        <title>Identification of biosynthetic pathway for the production of the potent trypsin inhibitor radiosumin.</title>
        <authorList>
            <person name="Fewer D.P."/>
            <person name="Delbaje E."/>
            <person name="Ouyang X."/>
            <person name="Agostino P.D."/>
            <person name="Wahlsten M."/>
            <person name="Jokela J."/>
            <person name="Permi P."/>
            <person name="Haapaniemi E."/>
            <person name="Koistinen H."/>
        </authorList>
    </citation>
    <scope>NUCLEOTIDE SEQUENCE [LARGE SCALE GENOMIC DNA]</scope>
    <source>
        <strain evidence="1 2">NIES-515</strain>
    </source>
</reference>
<evidence type="ECO:0008006" key="3">
    <source>
        <dbReference type="Google" id="ProtNLM"/>
    </source>
</evidence>
<dbReference type="RefSeq" id="WP_263748769.1">
    <property type="nucleotide sequence ID" value="NZ_JAOWRF010000380.1"/>
</dbReference>
<comment type="caution">
    <text evidence="1">The sequence shown here is derived from an EMBL/GenBank/DDBJ whole genome shotgun (WGS) entry which is preliminary data.</text>
</comment>
<gene>
    <name evidence="1" type="ORF">OGM63_26810</name>
</gene>
<organism evidence="1 2">
    <name type="scientific">Plectonema radiosum NIES-515</name>
    <dbReference type="NCBI Taxonomy" id="2986073"/>
    <lineage>
        <taxon>Bacteria</taxon>
        <taxon>Bacillati</taxon>
        <taxon>Cyanobacteriota</taxon>
        <taxon>Cyanophyceae</taxon>
        <taxon>Oscillatoriophycideae</taxon>
        <taxon>Oscillatoriales</taxon>
        <taxon>Microcoleaceae</taxon>
        <taxon>Plectonema</taxon>
    </lineage>
</organism>
<evidence type="ECO:0000313" key="2">
    <source>
        <dbReference type="Proteomes" id="UP001526143"/>
    </source>
</evidence>
<dbReference type="EMBL" id="JAOWRF010000380">
    <property type="protein sequence ID" value="MCV3217076.1"/>
    <property type="molecule type" value="Genomic_DNA"/>
</dbReference>
<protein>
    <recommendedName>
        <fullName evidence="3">Transposase</fullName>
    </recommendedName>
</protein>
<name>A0ABT3B6S9_9CYAN</name>
<keyword evidence="2" id="KW-1185">Reference proteome</keyword>